<organism evidence="4 5">
    <name type="scientific">Corynebacterium meridianum</name>
    <dbReference type="NCBI Taxonomy" id="2765363"/>
    <lineage>
        <taxon>Bacteria</taxon>
        <taxon>Bacillati</taxon>
        <taxon>Actinomycetota</taxon>
        <taxon>Actinomycetes</taxon>
        <taxon>Mycobacteriales</taxon>
        <taxon>Corynebacteriaceae</taxon>
        <taxon>Corynebacterium</taxon>
    </lineage>
</organism>
<dbReference type="InterPro" id="IPR007969">
    <property type="entry name" value="DUF732"/>
</dbReference>
<dbReference type="EMBL" id="JAEIOS010000015">
    <property type="protein sequence ID" value="MBI8990165.1"/>
    <property type="molecule type" value="Genomic_DNA"/>
</dbReference>
<feature type="region of interest" description="Disordered" evidence="1">
    <location>
        <begin position="19"/>
        <end position="107"/>
    </location>
</feature>
<keyword evidence="2" id="KW-0732">Signal</keyword>
<feature type="compositionally biased region" description="Basic and acidic residues" evidence="1">
    <location>
        <begin position="89"/>
        <end position="99"/>
    </location>
</feature>
<dbReference type="RefSeq" id="WP_198739186.1">
    <property type="nucleotide sequence ID" value="NZ_JAEIOS010000015.1"/>
</dbReference>
<sequence length="186" mass="19058">MRRYTLPLLAVAALTLAGCGGATSESDDTADAGTTASASTLPRADSPTAGREESDEEKAARESREASLSSASPERREVAPAPVAPAVPEPRDGAAKEIDEIPSLAQDRSPADLDYLKALKDGGISVDGVEDQMIGAAAEVCRSAASGVENYTLEAVAGQLVEQERASAPVPEIADRIASAAKSAYC</sequence>
<keyword evidence="5" id="KW-1185">Reference proteome</keyword>
<feature type="chain" id="PRO_5037990746" evidence="2">
    <location>
        <begin position="23"/>
        <end position="186"/>
    </location>
</feature>
<evidence type="ECO:0000256" key="1">
    <source>
        <dbReference type="SAM" id="MobiDB-lite"/>
    </source>
</evidence>
<comment type="caution">
    <text evidence="4">The sequence shown here is derived from an EMBL/GenBank/DDBJ whole genome shotgun (WGS) entry which is preliminary data.</text>
</comment>
<dbReference type="PROSITE" id="PS51257">
    <property type="entry name" value="PROKAR_LIPOPROTEIN"/>
    <property type="match status" value="1"/>
</dbReference>
<evidence type="ECO:0000256" key="2">
    <source>
        <dbReference type="SAM" id="SignalP"/>
    </source>
</evidence>
<gene>
    <name evidence="4" type="ORF">JDV75_10425</name>
</gene>
<proteinExistence type="predicted"/>
<dbReference type="Pfam" id="PF05305">
    <property type="entry name" value="DUF732"/>
    <property type="match status" value="1"/>
</dbReference>
<dbReference type="AlphaFoldDB" id="A0A934I812"/>
<dbReference type="Proteomes" id="UP000645966">
    <property type="component" value="Unassembled WGS sequence"/>
</dbReference>
<evidence type="ECO:0000313" key="5">
    <source>
        <dbReference type="Proteomes" id="UP000645966"/>
    </source>
</evidence>
<name>A0A934I812_9CORY</name>
<evidence type="ECO:0000313" key="4">
    <source>
        <dbReference type="EMBL" id="MBI8990165.1"/>
    </source>
</evidence>
<feature type="domain" description="DUF732" evidence="3">
    <location>
        <begin position="111"/>
        <end position="186"/>
    </location>
</feature>
<accession>A0A934I812</accession>
<reference evidence="4" key="1">
    <citation type="submission" date="2020-12" db="EMBL/GenBank/DDBJ databases">
        <title>Genome public.</title>
        <authorList>
            <person name="Sun Q."/>
        </authorList>
    </citation>
    <scope>NUCLEOTIDE SEQUENCE</scope>
    <source>
        <strain evidence="4">CCM 8863</strain>
    </source>
</reference>
<feature type="signal peptide" evidence="2">
    <location>
        <begin position="1"/>
        <end position="22"/>
    </location>
</feature>
<feature type="compositionally biased region" description="Low complexity" evidence="1">
    <location>
        <begin position="31"/>
        <end position="40"/>
    </location>
</feature>
<protein>
    <submittedName>
        <fullName evidence="4">DUF732 domain-containing protein</fullName>
    </submittedName>
</protein>
<evidence type="ECO:0000259" key="3">
    <source>
        <dbReference type="Pfam" id="PF05305"/>
    </source>
</evidence>